<accession>A0AAP0WYB7</accession>
<reference evidence="3 4" key="1">
    <citation type="journal article" date="2024" name="Plant J.">
        <title>Genome sequences and population genomics reveal climatic adaptation and genomic divergence between two closely related sweetgum species.</title>
        <authorList>
            <person name="Xu W.Q."/>
            <person name="Ren C.Q."/>
            <person name="Zhang X.Y."/>
            <person name="Comes H.P."/>
            <person name="Liu X.H."/>
            <person name="Li Y.G."/>
            <person name="Kettle C.J."/>
            <person name="Jalonen R."/>
            <person name="Gaisberger H."/>
            <person name="Ma Y.Z."/>
            <person name="Qiu Y.X."/>
        </authorList>
    </citation>
    <scope>NUCLEOTIDE SEQUENCE [LARGE SCALE GENOMIC DNA]</scope>
    <source>
        <strain evidence="3">Hangzhou</strain>
    </source>
</reference>
<evidence type="ECO:0000259" key="2">
    <source>
        <dbReference type="PROSITE" id="PS50222"/>
    </source>
</evidence>
<dbReference type="EMBL" id="JBBPBK010000005">
    <property type="protein sequence ID" value="KAK9284979.1"/>
    <property type="molecule type" value="Genomic_DNA"/>
</dbReference>
<evidence type="ECO:0000313" key="4">
    <source>
        <dbReference type="Proteomes" id="UP001415857"/>
    </source>
</evidence>
<evidence type="ECO:0000313" key="3">
    <source>
        <dbReference type="EMBL" id="KAK9284979.1"/>
    </source>
</evidence>
<sequence>MAISSRTQTRRVPNSGKHQMTVDEFKQWLKTFDKNEDGRISKKELQEAIRTSGGWFSAWKSARGVTEADVDQSGFIDDGEIGNLLEFAEKCMGVKIVPY</sequence>
<feature type="domain" description="EF-hand" evidence="2">
    <location>
        <begin position="20"/>
        <end position="55"/>
    </location>
</feature>
<dbReference type="InterPro" id="IPR002048">
    <property type="entry name" value="EF_hand_dom"/>
</dbReference>
<comment type="caution">
    <text evidence="3">The sequence shown here is derived from an EMBL/GenBank/DDBJ whole genome shotgun (WGS) entry which is preliminary data.</text>
</comment>
<dbReference type="InterPro" id="IPR011992">
    <property type="entry name" value="EF-hand-dom_pair"/>
</dbReference>
<dbReference type="GO" id="GO:0005509">
    <property type="term" value="F:calcium ion binding"/>
    <property type="evidence" value="ECO:0007669"/>
    <property type="project" value="InterPro"/>
</dbReference>
<organism evidence="3 4">
    <name type="scientific">Liquidambar formosana</name>
    <name type="common">Formosan gum</name>
    <dbReference type="NCBI Taxonomy" id="63359"/>
    <lineage>
        <taxon>Eukaryota</taxon>
        <taxon>Viridiplantae</taxon>
        <taxon>Streptophyta</taxon>
        <taxon>Embryophyta</taxon>
        <taxon>Tracheophyta</taxon>
        <taxon>Spermatophyta</taxon>
        <taxon>Magnoliopsida</taxon>
        <taxon>eudicotyledons</taxon>
        <taxon>Gunneridae</taxon>
        <taxon>Pentapetalae</taxon>
        <taxon>Saxifragales</taxon>
        <taxon>Altingiaceae</taxon>
        <taxon>Liquidambar</taxon>
    </lineage>
</organism>
<name>A0AAP0WYB7_LIQFO</name>
<protein>
    <recommendedName>
        <fullName evidence="2">EF-hand domain-containing protein</fullName>
    </recommendedName>
</protein>
<dbReference type="Gene3D" id="1.10.238.10">
    <property type="entry name" value="EF-hand"/>
    <property type="match status" value="1"/>
</dbReference>
<proteinExistence type="predicted"/>
<keyword evidence="1" id="KW-0106">Calcium</keyword>
<dbReference type="SMART" id="SM00054">
    <property type="entry name" value="EFh"/>
    <property type="match status" value="1"/>
</dbReference>
<keyword evidence="4" id="KW-1185">Reference proteome</keyword>
<dbReference type="PROSITE" id="PS50222">
    <property type="entry name" value="EF_HAND_2"/>
    <property type="match status" value="1"/>
</dbReference>
<dbReference type="SUPFAM" id="SSF47473">
    <property type="entry name" value="EF-hand"/>
    <property type="match status" value="1"/>
</dbReference>
<gene>
    <name evidence="3" type="ORF">L1049_024161</name>
</gene>
<evidence type="ECO:0000256" key="1">
    <source>
        <dbReference type="ARBA" id="ARBA00022837"/>
    </source>
</evidence>
<dbReference type="PROSITE" id="PS00018">
    <property type="entry name" value="EF_HAND_1"/>
    <property type="match status" value="2"/>
</dbReference>
<dbReference type="AlphaFoldDB" id="A0AAP0WYB7"/>
<dbReference type="Proteomes" id="UP001415857">
    <property type="component" value="Unassembled WGS sequence"/>
</dbReference>
<dbReference type="InterPro" id="IPR018247">
    <property type="entry name" value="EF_Hand_1_Ca_BS"/>
</dbReference>
<dbReference type="Pfam" id="PF13202">
    <property type="entry name" value="EF-hand_5"/>
    <property type="match status" value="1"/>
</dbReference>